<evidence type="ECO:0000256" key="5">
    <source>
        <dbReference type="ARBA" id="ARBA00017058"/>
    </source>
</evidence>
<dbReference type="FunFam" id="1.20.200.10:FF:000008">
    <property type="entry name" value="Adenylosuccinate lyase"/>
    <property type="match status" value="1"/>
</dbReference>
<sequence length="430" mass="49082">MIPRYTRPEMGKIWDERNEWQTMLDVEIAACEANAKLGRIPEEAVKVIKEKANFDVDRIHEIDHEINHDIIAFLTNVGEYVGDEAKYIHMGLTSTDVKDTGLNVQIKQASQVLIADLEKLAEVLKRRAVEFKYTPTIGRTHGVHAEPTTFGLKILLWYSETLRNIERMKRAAEEMAVGKLSGAVGTYADIDPFVETYVCQKLGLTPEVVATQVVQRDHHAEYISTLGVIAGVLSQIALEVRHLQRTEVREAEEYFSPKQKGSSAMPHKRNPVKSERICGMARVIQGYSVPAFEDIPLWHERDISHSSVERVIIPDATIALDYILDQTTSLIDKLLVYPEKMMADLNLTGGLIYSPRVLLALVAKGAYRDTAYRWVQRNAMKRWLQGEDFYENLCKDEDVRKYLNEEEIKACFDYKPMLVHVDEIFARFGL</sequence>
<dbReference type="InterPro" id="IPR024083">
    <property type="entry name" value="Fumarase/histidase_N"/>
</dbReference>
<dbReference type="InterPro" id="IPR000362">
    <property type="entry name" value="Fumarate_lyase_fam"/>
</dbReference>
<dbReference type="Proteomes" id="UP000320585">
    <property type="component" value="Chromosome"/>
</dbReference>
<dbReference type="PANTHER" id="PTHR43172">
    <property type="entry name" value="ADENYLOSUCCINATE LYASE"/>
    <property type="match status" value="1"/>
</dbReference>
<dbReference type="FunFam" id="1.10.275.10:FF:000006">
    <property type="entry name" value="Adenylosuccinate lyase"/>
    <property type="match status" value="1"/>
</dbReference>
<dbReference type="GO" id="GO:0005829">
    <property type="term" value="C:cytosol"/>
    <property type="evidence" value="ECO:0007669"/>
    <property type="project" value="TreeGrafter"/>
</dbReference>
<gene>
    <name evidence="14" type="primary">purB</name>
    <name evidence="14" type="ORF">Dia5BBH33_16520</name>
</gene>
<dbReference type="CDD" id="cd01360">
    <property type="entry name" value="Adenylsuccinate_lyase_1"/>
    <property type="match status" value="1"/>
</dbReference>
<dbReference type="InterPro" id="IPR022761">
    <property type="entry name" value="Fumarate_lyase_N"/>
</dbReference>
<dbReference type="FunFam" id="1.10.40.30:FF:000007">
    <property type="entry name" value="Adenylosuccinate lyase"/>
    <property type="match status" value="1"/>
</dbReference>
<comment type="pathway">
    <text evidence="2 12">Purine metabolism; AMP biosynthesis via de novo pathway; AMP from IMP: step 2/2.</text>
</comment>
<evidence type="ECO:0000256" key="3">
    <source>
        <dbReference type="ARBA" id="ARBA00008273"/>
    </source>
</evidence>
<evidence type="ECO:0000259" key="13">
    <source>
        <dbReference type="SMART" id="SM00998"/>
    </source>
</evidence>
<feature type="domain" description="Adenylosuccinate lyase C-terminal" evidence="13">
    <location>
        <begin position="349"/>
        <end position="429"/>
    </location>
</feature>
<evidence type="ECO:0000256" key="9">
    <source>
        <dbReference type="ARBA" id="ARBA00030717"/>
    </source>
</evidence>
<dbReference type="RefSeq" id="WP_022382489.1">
    <property type="nucleotide sequence ID" value="NZ_AP019697.1"/>
</dbReference>
<comment type="pathway">
    <text evidence="1 12">Purine metabolism; IMP biosynthesis via de novo pathway; 5-amino-1-(5-phospho-D-ribosyl)imidazole-4-carboxamide from 5-amino-1-(5-phospho-D-ribosyl)imidazole-4-carboxylate: step 2/2.</text>
</comment>
<evidence type="ECO:0000256" key="11">
    <source>
        <dbReference type="NCBIfam" id="TIGR00928"/>
    </source>
</evidence>
<evidence type="ECO:0000256" key="7">
    <source>
        <dbReference type="ARBA" id="ARBA00023239"/>
    </source>
</evidence>
<accession>A0A8D4UVD9</accession>
<dbReference type="OrthoDB" id="9768878at2"/>
<evidence type="ECO:0000256" key="8">
    <source>
        <dbReference type="ARBA" id="ARBA00024477"/>
    </source>
</evidence>
<dbReference type="InterPro" id="IPR019468">
    <property type="entry name" value="AdenyloSucc_lyase_C"/>
</dbReference>
<dbReference type="EC" id="4.3.2.2" evidence="4 11"/>
<dbReference type="GO" id="GO:0044208">
    <property type="term" value="P:'de novo' AMP biosynthetic process"/>
    <property type="evidence" value="ECO:0007669"/>
    <property type="project" value="UniProtKB-UniPathway"/>
</dbReference>
<comment type="similarity">
    <text evidence="3 12">Belongs to the lyase 1 family. Adenylosuccinate lyase subfamily.</text>
</comment>
<dbReference type="Gene3D" id="1.20.200.10">
    <property type="entry name" value="Fumarase/aspartase (Central domain)"/>
    <property type="match status" value="1"/>
</dbReference>
<dbReference type="GO" id="GO:0006189">
    <property type="term" value="P:'de novo' IMP biosynthetic process"/>
    <property type="evidence" value="ECO:0007669"/>
    <property type="project" value="UniProtKB-UniPathway"/>
</dbReference>
<dbReference type="UniPathway" id="UPA00075">
    <property type="reaction ID" value="UER00336"/>
</dbReference>
<dbReference type="PRINTS" id="PR00149">
    <property type="entry name" value="FUMRATELYASE"/>
</dbReference>
<dbReference type="InterPro" id="IPR020557">
    <property type="entry name" value="Fumarate_lyase_CS"/>
</dbReference>
<dbReference type="InterPro" id="IPR008948">
    <property type="entry name" value="L-Aspartase-like"/>
</dbReference>
<dbReference type="NCBIfam" id="TIGR00928">
    <property type="entry name" value="purB"/>
    <property type="match status" value="1"/>
</dbReference>
<evidence type="ECO:0000256" key="4">
    <source>
        <dbReference type="ARBA" id="ARBA00012339"/>
    </source>
</evidence>
<evidence type="ECO:0000313" key="15">
    <source>
        <dbReference type="Proteomes" id="UP000320585"/>
    </source>
</evidence>
<comment type="catalytic activity">
    <reaction evidence="10">
        <text>N(6)-(1,2-dicarboxyethyl)-AMP = fumarate + AMP</text>
        <dbReference type="Rhea" id="RHEA:16853"/>
        <dbReference type="ChEBI" id="CHEBI:29806"/>
        <dbReference type="ChEBI" id="CHEBI:57567"/>
        <dbReference type="ChEBI" id="CHEBI:456215"/>
        <dbReference type="EC" id="4.3.2.2"/>
    </reaction>
    <physiologicalReaction direction="left-to-right" evidence="10">
        <dbReference type="Rhea" id="RHEA:16854"/>
    </physiologicalReaction>
</comment>
<name>A0A8D4UVD9_9FIRM</name>
<keyword evidence="7 12" id="KW-0456">Lyase</keyword>
<dbReference type="PRINTS" id="PR00145">
    <property type="entry name" value="ARGSUCLYASE"/>
</dbReference>
<organism evidence="14 15">
    <name type="scientific">Dialister hominis</name>
    <dbReference type="NCBI Taxonomy" id="2582419"/>
    <lineage>
        <taxon>Bacteria</taxon>
        <taxon>Bacillati</taxon>
        <taxon>Bacillota</taxon>
        <taxon>Negativicutes</taxon>
        <taxon>Veillonellales</taxon>
        <taxon>Veillonellaceae</taxon>
        <taxon>Dialister</taxon>
    </lineage>
</organism>
<dbReference type="KEGG" id="dho:Dia5BBH33_16520"/>
<evidence type="ECO:0000313" key="14">
    <source>
        <dbReference type="EMBL" id="BBK25717.1"/>
    </source>
</evidence>
<dbReference type="Gene3D" id="1.10.275.10">
    <property type="entry name" value="Fumarase/aspartase (N-terminal domain)"/>
    <property type="match status" value="1"/>
</dbReference>
<dbReference type="PROSITE" id="PS00163">
    <property type="entry name" value="FUMARATE_LYASES"/>
    <property type="match status" value="1"/>
</dbReference>
<dbReference type="InterPro" id="IPR004769">
    <property type="entry name" value="Pur_lyase"/>
</dbReference>
<dbReference type="GO" id="GO:0004018">
    <property type="term" value="F:N6-(1,2-dicarboxyethyl)AMP AMP-lyase (fumarate-forming) activity"/>
    <property type="evidence" value="ECO:0007669"/>
    <property type="project" value="UniProtKB-UniRule"/>
</dbReference>
<dbReference type="Pfam" id="PF00206">
    <property type="entry name" value="Lyase_1"/>
    <property type="match status" value="1"/>
</dbReference>
<dbReference type="SUPFAM" id="SSF48557">
    <property type="entry name" value="L-aspartase-like"/>
    <property type="match status" value="1"/>
</dbReference>
<evidence type="ECO:0000256" key="2">
    <source>
        <dbReference type="ARBA" id="ARBA00004734"/>
    </source>
</evidence>
<protein>
    <recommendedName>
        <fullName evidence="5 11">Adenylosuccinate lyase</fullName>
        <shortName evidence="12">ASL</shortName>
        <ecNumber evidence="4 11">4.3.2.2</ecNumber>
    </recommendedName>
    <alternativeName>
        <fullName evidence="9 12">Adenylosuccinase</fullName>
    </alternativeName>
</protein>
<dbReference type="GO" id="GO:0070626">
    <property type="term" value="F:(S)-2-(5-amino-1-(5-phospho-D-ribosyl)imidazole-4-carboxamido) succinate lyase (fumarate-forming) activity"/>
    <property type="evidence" value="ECO:0007669"/>
    <property type="project" value="TreeGrafter"/>
</dbReference>
<keyword evidence="6 12" id="KW-0658">Purine biosynthesis</keyword>
<dbReference type="UniPathway" id="UPA00074">
    <property type="reaction ID" value="UER00132"/>
</dbReference>
<evidence type="ECO:0000256" key="1">
    <source>
        <dbReference type="ARBA" id="ARBA00004706"/>
    </source>
</evidence>
<dbReference type="AlphaFoldDB" id="A0A8D4UVD9"/>
<keyword evidence="15" id="KW-1185">Reference proteome</keyword>
<evidence type="ECO:0000256" key="12">
    <source>
        <dbReference type="RuleBase" id="RU361172"/>
    </source>
</evidence>
<dbReference type="PANTHER" id="PTHR43172:SF1">
    <property type="entry name" value="ADENYLOSUCCINATE LYASE"/>
    <property type="match status" value="1"/>
</dbReference>
<evidence type="ECO:0000256" key="6">
    <source>
        <dbReference type="ARBA" id="ARBA00022755"/>
    </source>
</evidence>
<comment type="catalytic activity">
    <reaction evidence="8">
        <text>(2S)-2-[5-amino-1-(5-phospho-beta-D-ribosyl)imidazole-4-carboxamido]succinate = 5-amino-1-(5-phospho-beta-D-ribosyl)imidazole-4-carboxamide + fumarate</text>
        <dbReference type="Rhea" id="RHEA:23920"/>
        <dbReference type="ChEBI" id="CHEBI:29806"/>
        <dbReference type="ChEBI" id="CHEBI:58443"/>
        <dbReference type="ChEBI" id="CHEBI:58475"/>
        <dbReference type="EC" id="4.3.2.2"/>
    </reaction>
    <physiologicalReaction direction="left-to-right" evidence="8">
        <dbReference type="Rhea" id="RHEA:23921"/>
    </physiologicalReaction>
</comment>
<dbReference type="GeneID" id="92716872"/>
<dbReference type="EMBL" id="AP019697">
    <property type="protein sequence ID" value="BBK25717.1"/>
    <property type="molecule type" value="Genomic_DNA"/>
</dbReference>
<proteinExistence type="inferred from homology"/>
<reference evidence="15" key="1">
    <citation type="submission" date="2019-05" db="EMBL/GenBank/DDBJ databases">
        <title>Complete genome sequencing of Dialister sp. strain 5BBH33.</title>
        <authorList>
            <person name="Sakamoto M."/>
            <person name="Murakami T."/>
            <person name="Mori H."/>
        </authorList>
    </citation>
    <scope>NUCLEOTIDE SEQUENCE [LARGE SCALE GENOMIC DNA]</scope>
    <source>
        <strain evidence="15">5BBH33</strain>
    </source>
</reference>
<evidence type="ECO:0000256" key="10">
    <source>
        <dbReference type="ARBA" id="ARBA00049115"/>
    </source>
</evidence>
<dbReference type="SMART" id="SM00998">
    <property type="entry name" value="ADSL_C"/>
    <property type="match status" value="1"/>
</dbReference>
<dbReference type="Pfam" id="PF10397">
    <property type="entry name" value="ADSL_C"/>
    <property type="match status" value="1"/>
</dbReference>
<dbReference type="Gene3D" id="1.10.40.30">
    <property type="entry name" value="Fumarase/aspartase (C-terminal domain)"/>
    <property type="match status" value="1"/>
</dbReference>